<dbReference type="Pfam" id="PF00196">
    <property type="entry name" value="GerE"/>
    <property type="match status" value="1"/>
</dbReference>
<dbReference type="SMART" id="SM00448">
    <property type="entry name" value="REC"/>
    <property type="match status" value="1"/>
</dbReference>
<dbReference type="SUPFAM" id="SSF52172">
    <property type="entry name" value="CheY-like"/>
    <property type="match status" value="1"/>
</dbReference>
<gene>
    <name evidence="8" type="ORF">O4J56_11720</name>
</gene>
<proteinExistence type="predicted"/>
<dbReference type="PANTHER" id="PTHR43214:SF24">
    <property type="entry name" value="TRANSCRIPTIONAL REGULATORY PROTEIN NARL-RELATED"/>
    <property type="match status" value="1"/>
</dbReference>
<dbReference type="PRINTS" id="PR00038">
    <property type="entry name" value="HTHLUXR"/>
</dbReference>
<evidence type="ECO:0000313" key="9">
    <source>
        <dbReference type="Proteomes" id="UP001527866"/>
    </source>
</evidence>
<dbReference type="Pfam" id="PF00072">
    <property type="entry name" value="Response_reg"/>
    <property type="match status" value="1"/>
</dbReference>
<dbReference type="InterPro" id="IPR039420">
    <property type="entry name" value="WalR-like"/>
</dbReference>
<name>A0ABT4U2W7_9ACTN</name>
<dbReference type="RefSeq" id="WP_270685756.1">
    <property type="nucleotide sequence ID" value="NZ_JAQFWQ010000027.1"/>
</dbReference>
<dbReference type="InterPro" id="IPR000792">
    <property type="entry name" value="Tscrpt_reg_LuxR_C"/>
</dbReference>
<dbReference type="SUPFAM" id="SSF46894">
    <property type="entry name" value="C-terminal effector domain of the bipartite response regulators"/>
    <property type="match status" value="1"/>
</dbReference>
<feature type="domain" description="Response regulatory" evidence="7">
    <location>
        <begin position="3"/>
        <end position="117"/>
    </location>
</feature>
<dbReference type="EMBL" id="JAQFWQ010000027">
    <property type="protein sequence ID" value="MDA2811301.1"/>
    <property type="molecule type" value="Genomic_DNA"/>
</dbReference>
<dbReference type="CDD" id="cd06170">
    <property type="entry name" value="LuxR_C_like"/>
    <property type="match status" value="1"/>
</dbReference>
<evidence type="ECO:0000256" key="5">
    <source>
        <dbReference type="PROSITE-ProRule" id="PRU00169"/>
    </source>
</evidence>
<evidence type="ECO:0000313" key="8">
    <source>
        <dbReference type="EMBL" id="MDA2811301.1"/>
    </source>
</evidence>
<dbReference type="CDD" id="cd17535">
    <property type="entry name" value="REC_NarL-like"/>
    <property type="match status" value="1"/>
</dbReference>
<dbReference type="InterPro" id="IPR011006">
    <property type="entry name" value="CheY-like_superfamily"/>
</dbReference>
<protein>
    <submittedName>
        <fullName evidence="8">Response regulator transcription factor</fullName>
    </submittedName>
</protein>
<evidence type="ECO:0000259" key="7">
    <source>
        <dbReference type="PROSITE" id="PS50110"/>
    </source>
</evidence>
<evidence type="ECO:0000256" key="4">
    <source>
        <dbReference type="ARBA" id="ARBA00023163"/>
    </source>
</evidence>
<sequence length="223" mass="23840">MIRVVVAEDQWAVRSGLVMILDGAPDITVVAEAADGEEAVAAVRRTRPDVALMDVRMPRKDGIAATRELAGSGTDVLVLTTFDLDEYVFGALRAGAAGFLLKNIEADDLVEAVRVVARGEGMIAPGVTRRLIAEFAGPGDGRAQHSGRPARPQAAAEALEQLTAREREVLRCVGEGLSNRQIARRLGITETTAKTHVSRILTKLDLRSRVQAAIVAQEALGER</sequence>
<keyword evidence="1 5" id="KW-0597">Phosphoprotein</keyword>
<feature type="modified residue" description="4-aspartylphosphate" evidence="5">
    <location>
        <position position="54"/>
    </location>
</feature>
<dbReference type="PROSITE" id="PS50110">
    <property type="entry name" value="RESPONSE_REGULATORY"/>
    <property type="match status" value="1"/>
</dbReference>
<dbReference type="InterPro" id="IPR016032">
    <property type="entry name" value="Sig_transdc_resp-reg_C-effctor"/>
</dbReference>
<feature type="domain" description="HTH luxR-type" evidence="6">
    <location>
        <begin position="155"/>
        <end position="220"/>
    </location>
</feature>
<keyword evidence="2" id="KW-0805">Transcription regulation</keyword>
<keyword evidence="9" id="KW-1185">Reference proteome</keyword>
<dbReference type="InterPro" id="IPR001789">
    <property type="entry name" value="Sig_transdc_resp-reg_receiver"/>
</dbReference>
<evidence type="ECO:0000256" key="3">
    <source>
        <dbReference type="ARBA" id="ARBA00023125"/>
    </source>
</evidence>
<evidence type="ECO:0000256" key="1">
    <source>
        <dbReference type="ARBA" id="ARBA00022553"/>
    </source>
</evidence>
<reference evidence="8 9" key="1">
    <citation type="submission" date="2023-01" db="EMBL/GenBank/DDBJ databases">
        <title>Draft genome sequence of Nocardiopsis sp. RSe5-2 isolated from halophytes.</title>
        <authorList>
            <person name="Duangmal K."/>
            <person name="Chantavorakit T."/>
        </authorList>
    </citation>
    <scope>NUCLEOTIDE SEQUENCE [LARGE SCALE GENOMIC DNA]</scope>
    <source>
        <strain evidence="8 9">RSe5-2</strain>
    </source>
</reference>
<evidence type="ECO:0000256" key="2">
    <source>
        <dbReference type="ARBA" id="ARBA00023015"/>
    </source>
</evidence>
<comment type="caution">
    <text evidence="8">The sequence shown here is derived from an EMBL/GenBank/DDBJ whole genome shotgun (WGS) entry which is preliminary data.</text>
</comment>
<dbReference type="PROSITE" id="PS50043">
    <property type="entry name" value="HTH_LUXR_2"/>
    <property type="match status" value="1"/>
</dbReference>
<dbReference type="InterPro" id="IPR058245">
    <property type="entry name" value="NreC/VraR/RcsB-like_REC"/>
</dbReference>
<organism evidence="8 9">
    <name type="scientific">Nocardiopsis endophytica</name>
    <dbReference type="NCBI Taxonomy" id="3018445"/>
    <lineage>
        <taxon>Bacteria</taxon>
        <taxon>Bacillati</taxon>
        <taxon>Actinomycetota</taxon>
        <taxon>Actinomycetes</taxon>
        <taxon>Streptosporangiales</taxon>
        <taxon>Nocardiopsidaceae</taxon>
        <taxon>Nocardiopsis</taxon>
    </lineage>
</organism>
<dbReference type="Proteomes" id="UP001527866">
    <property type="component" value="Unassembled WGS sequence"/>
</dbReference>
<evidence type="ECO:0000259" key="6">
    <source>
        <dbReference type="PROSITE" id="PS50043"/>
    </source>
</evidence>
<accession>A0ABT4U2W7</accession>
<dbReference type="SMART" id="SM00421">
    <property type="entry name" value="HTH_LUXR"/>
    <property type="match status" value="1"/>
</dbReference>
<keyword evidence="3" id="KW-0238">DNA-binding</keyword>
<dbReference type="Gene3D" id="3.40.50.2300">
    <property type="match status" value="1"/>
</dbReference>
<keyword evidence="4" id="KW-0804">Transcription</keyword>
<dbReference type="PANTHER" id="PTHR43214">
    <property type="entry name" value="TWO-COMPONENT RESPONSE REGULATOR"/>
    <property type="match status" value="1"/>
</dbReference>